<name>A0A2N5W7V4_9BASI</name>
<evidence type="ECO:0000313" key="3">
    <source>
        <dbReference type="Proteomes" id="UP000235388"/>
    </source>
</evidence>
<gene>
    <name evidence="2" type="ORF">PCANC_00573</name>
</gene>
<proteinExistence type="predicted"/>
<sequence length="132" mass="14433">MHLTLPNFNMDPHVDKPHMDRSVNEMPPFYPALSASSQEVLCHLTPTCCTLWGLLLNPTKTLPQSAEPPQDIHAFLRFAQPLISFRAVLSPAQPPSQPNLTQVPPIGGPGNLGGREAPLAAKWRPPKEGLEC</sequence>
<dbReference type="EMBL" id="PGCJ01000003">
    <property type="protein sequence ID" value="PLW58324.1"/>
    <property type="molecule type" value="Genomic_DNA"/>
</dbReference>
<organism evidence="2 3">
    <name type="scientific">Puccinia coronata f. sp. avenae</name>
    <dbReference type="NCBI Taxonomy" id="200324"/>
    <lineage>
        <taxon>Eukaryota</taxon>
        <taxon>Fungi</taxon>
        <taxon>Dikarya</taxon>
        <taxon>Basidiomycota</taxon>
        <taxon>Pucciniomycotina</taxon>
        <taxon>Pucciniomycetes</taxon>
        <taxon>Pucciniales</taxon>
        <taxon>Pucciniaceae</taxon>
        <taxon>Puccinia</taxon>
    </lineage>
</organism>
<keyword evidence="3" id="KW-1185">Reference proteome</keyword>
<accession>A0A2N5W7V4</accession>
<evidence type="ECO:0000313" key="2">
    <source>
        <dbReference type="EMBL" id="PLW58324.1"/>
    </source>
</evidence>
<dbReference type="AlphaFoldDB" id="A0A2N5W7V4"/>
<feature type="region of interest" description="Disordered" evidence="1">
    <location>
        <begin position="90"/>
        <end position="132"/>
    </location>
</feature>
<comment type="caution">
    <text evidence="2">The sequence shown here is derived from an EMBL/GenBank/DDBJ whole genome shotgun (WGS) entry which is preliminary data.</text>
</comment>
<feature type="region of interest" description="Disordered" evidence="1">
    <location>
        <begin position="1"/>
        <end position="20"/>
    </location>
</feature>
<protein>
    <submittedName>
        <fullName evidence="2">Uncharacterized protein</fullName>
    </submittedName>
</protein>
<dbReference type="Proteomes" id="UP000235388">
    <property type="component" value="Unassembled WGS sequence"/>
</dbReference>
<reference evidence="2 3" key="1">
    <citation type="submission" date="2017-11" db="EMBL/GenBank/DDBJ databases">
        <title>De novo assembly and phasing of dikaryotic genomes from two isolates of Puccinia coronata f. sp. avenae, the causal agent of oat crown rust.</title>
        <authorList>
            <person name="Miller M.E."/>
            <person name="Zhang Y."/>
            <person name="Omidvar V."/>
            <person name="Sperschneider J."/>
            <person name="Schwessinger B."/>
            <person name="Raley C."/>
            <person name="Palmer J.M."/>
            <person name="Garnica D."/>
            <person name="Upadhyaya N."/>
            <person name="Rathjen J."/>
            <person name="Taylor J.M."/>
            <person name="Park R.F."/>
            <person name="Dodds P.N."/>
            <person name="Hirsch C.D."/>
            <person name="Kianian S.F."/>
            <person name="Figueroa M."/>
        </authorList>
    </citation>
    <scope>NUCLEOTIDE SEQUENCE [LARGE SCALE GENOMIC DNA]</scope>
    <source>
        <strain evidence="2">12NC29</strain>
    </source>
</reference>
<evidence type="ECO:0000256" key="1">
    <source>
        <dbReference type="SAM" id="MobiDB-lite"/>
    </source>
</evidence>